<accession>A0A919R8C5</accession>
<evidence type="ECO:0000313" key="4">
    <source>
        <dbReference type="Proteomes" id="UP000655287"/>
    </source>
</evidence>
<gene>
    <name evidence="3" type="ORF">Sru01_65090</name>
</gene>
<dbReference type="InterPro" id="IPR040690">
    <property type="entry name" value="FtsX_ECD"/>
</dbReference>
<reference evidence="3" key="1">
    <citation type="submission" date="2021-01" db="EMBL/GenBank/DDBJ databases">
        <title>Whole genome shotgun sequence of Sphaerisporangium rufum NBRC 109079.</title>
        <authorList>
            <person name="Komaki H."/>
            <person name="Tamura T."/>
        </authorList>
    </citation>
    <scope>NUCLEOTIDE SEQUENCE</scope>
    <source>
        <strain evidence="3">NBRC 109079</strain>
    </source>
</reference>
<sequence>MNDERVTEDRLRDALRAAAGTMDVHTVRPLTAPRRRRPSRTPMLAAAAVTLIALTGVVGYDRLTAVRTPVEPAAAAPSAAPGTIWAGTSKRTAIIVFLCKRNDAFEACQGRAAITAAEKKHIERTLRKLPGVRELRFESQETAYGRFLEAYGDDNAFARTIKITDLPESLRLKIAVGADRRAILDAARVLPGVSNVVDETDLPARTGG</sequence>
<dbReference type="Pfam" id="PF18075">
    <property type="entry name" value="FtsX_ECD"/>
    <property type="match status" value="1"/>
</dbReference>
<keyword evidence="1" id="KW-0472">Membrane</keyword>
<keyword evidence="4" id="KW-1185">Reference proteome</keyword>
<keyword evidence="1" id="KW-0812">Transmembrane</keyword>
<organism evidence="3 4">
    <name type="scientific">Sphaerisporangium rufum</name>
    <dbReference type="NCBI Taxonomy" id="1381558"/>
    <lineage>
        <taxon>Bacteria</taxon>
        <taxon>Bacillati</taxon>
        <taxon>Actinomycetota</taxon>
        <taxon>Actinomycetes</taxon>
        <taxon>Streptosporangiales</taxon>
        <taxon>Streptosporangiaceae</taxon>
        <taxon>Sphaerisporangium</taxon>
    </lineage>
</organism>
<dbReference type="EMBL" id="BOOU01000100">
    <property type="protein sequence ID" value="GII81527.1"/>
    <property type="molecule type" value="Genomic_DNA"/>
</dbReference>
<dbReference type="AlphaFoldDB" id="A0A919R8C5"/>
<evidence type="ECO:0000256" key="1">
    <source>
        <dbReference type="SAM" id="Phobius"/>
    </source>
</evidence>
<comment type="caution">
    <text evidence="3">The sequence shown here is derived from an EMBL/GenBank/DDBJ whole genome shotgun (WGS) entry which is preliminary data.</text>
</comment>
<dbReference type="Proteomes" id="UP000655287">
    <property type="component" value="Unassembled WGS sequence"/>
</dbReference>
<dbReference type="Gene3D" id="3.30.70.3040">
    <property type="match status" value="1"/>
</dbReference>
<name>A0A919R8C5_9ACTN</name>
<feature type="transmembrane region" description="Helical" evidence="1">
    <location>
        <begin position="43"/>
        <end position="60"/>
    </location>
</feature>
<proteinExistence type="predicted"/>
<evidence type="ECO:0000313" key="3">
    <source>
        <dbReference type="EMBL" id="GII81527.1"/>
    </source>
</evidence>
<feature type="domain" description="FtsX extracellular" evidence="2">
    <location>
        <begin position="94"/>
        <end position="196"/>
    </location>
</feature>
<protein>
    <recommendedName>
        <fullName evidence="2">FtsX extracellular domain-containing protein</fullName>
    </recommendedName>
</protein>
<keyword evidence="1" id="KW-1133">Transmembrane helix</keyword>
<evidence type="ECO:0000259" key="2">
    <source>
        <dbReference type="Pfam" id="PF18075"/>
    </source>
</evidence>
<dbReference type="RefSeq" id="WP_203993906.1">
    <property type="nucleotide sequence ID" value="NZ_BOOU01000100.1"/>
</dbReference>